<keyword evidence="3" id="KW-1003">Cell membrane</keyword>
<feature type="domain" description="ABC transmembrane type-1" evidence="8">
    <location>
        <begin position="88"/>
        <end position="300"/>
    </location>
</feature>
<organism evidence="9 10">
    <name type="scientific">Fenollaria massiliensis</name>
    <dbReference type="NCBI Taxonomy" id="938288"/>
    <lineage>
        <taxon>Bacteria</taxon>
        <taxon>Bacillati</taxon>
        <taxon>Bacillota</taxon>
        <taxon>Clostridia</taxon>
        <taxon>Eubacteriales</taxon>
        <taxon>Fenollaria</taxon>
    </lineage>
</organism>
<evidence type="ECO:0000256" key="6">
    <source>
        <dbReference type="ARBA" id="ARBA00023136"/>
    </source>
</evidence>
<dbReference type="PROSITE" id="PS50928">
    <property type="entry name" value="ABC_TM1"/>
    <property type="match status" value="1"/>
</dbReference>
<dbReference type="InterPro" id="IPR051393">
    <property type="entry name" value="ABC_transporter_permease"/>
</dbReference>
<dbReference type="Pfam" id="PF00528">
    <property type="entry name" value="BPD_transp_1"/>
    <property type="match status" value="1"/>
</dbReference>
<comment type="similarity">
    <text evidence="7">Belongs to the binding-protein-dependent transport system permease family.</text>
</comment>
<reference evidence="9" key="1">
    <citation type="submission" date="2022-04" db="EMBL/GenBank/DDBJ databases">
        <title>Complete genome sequences of Ezakiella coagulans and Fenollaria massiliensis.</title>
        <authorList>
            <person name="France M.T."/>
            <person name="Clifford J."/>
            <person name="Narina S."/>
            <person name="Rutt L."/>
            <person name="Ravel J."/>
        </authorList>
    </citation>
    <scope>NUCLEOTIDE SEQUENCE</scope>
    <source>
        <strain evidence="9">C0061C2</strain>
    </source>
</reference>
<evidence type="ECO:0000313" key="10">
    <source>
        <dbReference type="Proteomes" id="UP000831151"/>
    </source>
</evidence>
<dbReference type="GO" id="GO:0005886">
    <property type="term" value="C:plasma membrane"/>
    <property type="evidence" value="ECO:0007669"/>
    <property type="project" value="UniProtKB-SubCell"/>
</dbReference>
<evidence type="ECO:0000256" key="3">
    <source>
        <dbReference type="ARBA" id="ARBA00022475"/>
    </source>
</evidence>
<proteinExistence type="inferred from homology"/>
<evidence type="ECO:0000259" key="8">
    <source>
        <dbReference type="PROSITE" id="PS50928"/>
    </source>
</evidence>
<dbReference type="AlphaFoldDB" id="A0A9E7IU99"/>
<feature type="transmembrane region" description="Helical" evidence="7">
    <location>
        <begin position="21"/>
        <end position="47"/>
    </location>
</feature>
<dbReference type="PANTHER" id="PTHR30193">
    <property type="entry name" value="ABC TRANSPORTER PERMEASE PROTEIN"/>
    <property type="match status" value="1"/>
</dbReference>
<keyword evidence="6 7" id="KW-0472">Membrane</keyword>
<dbReference type="SUPFAM" id="SSF161098">
    <property type="entry name" value="MetI-like"/>
    <property type="match status" value="1"/>
</dbReference>
<dbReference type="KEGG" id="fms:M1R53_06415"/>
<dbReference type="InterPro" id="IPR000515">
    <property type="entry name" value="MetI-like"/>
</dbReference>
<evidence type="ECO:0000256" key="5">
    <source>
        <dbReference type="ARBA" id="ARBA00022989"/>
    </source>
</evidence>
<accession>A0A9E7IU99</accession>
<feature type="transmembrane region" description="Helical" evidence="7">
    <location>
        <begin position="282"/>
        <end position="303"/>
    </location>
</feature>
<dbReference type="Proteomes" id="UP000831151">
    <property type="component" value="Chromosome"/>
</dbReference>
<dbReference type="EMBL" id="CP096649">
    <property type="protein sequence ID" value="UQK58867.1"/>
    <property type="molecule type" value="Genomic_DNA"/>
</dbReference>
<evidence type="ECO:0000256" key="1">
    <source>
        <dbReference type="ARBA" id="ARBA00004651"/>
    </source>
</evidence>
<dbReference type="InterPro" id="IPR035906">
    <property type="entry name" value="MetI-like_sf"/>
</dbReference>
<sequence length="310" mass="35009">MELSREVSKAKDKSKAKRVRGIKSISFSGFLVYIVLPLIPILVFWFIPMIASFLLSFTDWDYISPTFNVVGAQNYKDILSSDAFWQALKNTLLFGIGTVVPTLIFGFLMAILIDKFRRGKELIQGFLFAPWITPMVAMSIVWSWMFRPDIGLINRGLAIFGISGPNWLTDSNTALIAVMIVTVWKTSGWCMLYYADAISKIPKDLFEAYELEGSSVWQKIKYIYMPMTAKTTLFLAVISLINSIQAYDQISVLTRGGPAGSTRTLLYLFYQMAFEQFNMGKATTVTMIMVVITGILAGLMFILQKKFANR</sequence>
<keyword evidence="5 7" id="KW-1133">Transmembrane helix</keyword>
<keyword evidence="10" id="KW-1185">Reference proteome</keyword>
<dbReference type="Gene3D" id="1.10.3720.10">
    <property type="entry name" value="MetI-like"/>
    <property type="match status" value="1"/>
</dbReference>
<feature type="transmembrane region" description="Helical" evidence="7">
    <location>
        <begin position="92"/>
        <end position="113"/>
    </location>
</feature>
<evidence type="ECO:0000256" key="7">
    <source>
        <dbReference type="RuleBase" id="RU363032"/>
    </source>
</evidence>
<dbReference type="CDD" id="cd06261">
    <property type="entry name" value="TM_PBP2"/>
    <property type="match status" value="1"/>
</dbReference>
<keyword evidence="2 7" id="KW-0813">Transport</keyword>
<comment type="subcellular location">
    <subcellularLocation>
        <location evidence="1 7">Cell membrane</location>
        <topology evidence="1 7">Multi-pass membrane protein</topology>
    </subcellularLocation>
</comment>
<evidence type="ECO:0000313" key="9">
    <source>
        <dbReference type="EMBL" id="UQK58867.1"/>
    </source>
</evidence>
<protein>
    <submittedName>
        <fullName evidence="9">Sugar ABC transporter permease</fullName>
    </submittedName>
</protein>
<feature type="transmembrane region" description="Helical" evidence="7">
    <location>
        <begin position="125"/>
        <end position="145"/>
    </location>
</feature>
<feature type="transmembrane region" description="Helical" evidence="7">
    <location>
        <begin position="174"/>
        <end position="195"/>
    </location>
</feature>
<dbReference type="RefSeq" id="WP_249242417.1">
    <property type="nucleotide sequence ID" value="NZ_CP096649.1"/>
</dbReference>
<keyword evidence="4 7" id="KW-0812">Transmembrane</keyword>
<dbReference type="GO" id="GO:0055085">
    <property type="term" value="P:transmembrane transport"/>
    <property type="evidence" value="ECO:0007669"/>
    <property type="project" value="InterPro"/>
</dbReference>
<evidence type="ECO:0000256" key="2">
    <source>
        <dbReference type="ARBA" id="ARBA00022448"/>
    </source>
</evidence>
<dbReference type="PANTHER" id="PTHR30193:SF37">
    <property type="entry name" value="INNER MEMBRANE ABC TRANSPORTER PERMEASE PROTEIN YCJO"/>
    <property type="match status" value="1"/>
</dbReference>
<feature type="transmembrane region" description="Helical" evidence="7">
    <location>
        <begin position="227"/>
        <end position="247"/>
    </location>
</feature>
<gene>
    <name evidence="9" type="ORF">M1R53_06415</name>
</gene>
<name>A0A9E7IU99_9FIRM</name>
<evidence type="ECO:0000256" key="4">
    <source>
        <dbReference type="ARBA" id="ARBA00022692"/>
    </source>
</evidence>